<dbReference type="PANTHER" id="PTHR13557:SF1">
    <property type="entry name" value="COILED-COIL DOMAIN-CONTAINING PROTEIN 86"/>
    <property type="match status" value="1"/>
</dbReference>
<keyword evidence="5" id="KW-0597">Phosphoprotein</keyword>
<evidence type="ECO:0000313" key="13">
    <source>
        <dbReference type="Proteomes" id="UP001230188"/>
    </source>
</evidence>
<dbReference type="PANTHER" id="PTHR13557">
    <property type="entry name" value="COILED-COIL DOMAIN-CONTAINING PROTEIN 86"/>
    <property type="match status" value="1"/>
</dbReference>
<dbReference type="AlphaFoldDB" id="A0AAD7UER6"/>
<organism evidence="12 13">
    <name type="scientific">Chrysophaeum taylorii</name>
    <dbReference type="NCBI Taxonomy" id="2483200"/>
    <lineage>
        <taxon>Eukaryota</taxon>
        <taxon>Sar</taxon>
        <taxon>Stramenopiles</taxon>
        <taxon>Ochrophyta</taxon>
        <taxon>Pelagophyceae</taxon>
        <taxon>Pelagomonadales</taxon>
        <taxon>Pelagomonadaceae</taxon>
        <taxon>Chrysophaeum</taxon>
    </lineage>
</organism>
<name>A0AAD7UER6_9STRA</name>
<evidence type="ECO:0000256" key="11">
    <source>
        <dbReference type="SAM" id="MobiDB-lite"/>
    </source>
</evidence>
<comment type="function">
    <text evidence="9">Required for proper chromosome segregation during mitosis and error-free mitotic progression.</text>
</comment>
<keyword evidence="4" id="KW-0158">Chromosome</keyword>
<protein>
    <recommendedName>
        <fullName evidence="3">Coiled-coil domain-containing protein 86</fullName>
    </recommendedName>
</protein>
<evidence type="ECO:0000256" key="2">
    <source>
        <dbReference type="ARBA" id="ARBA00004604"/>
    </source>
</evidence>
<feature type="coiled-coil region" evidence="10">
    <location>
        <begin position="59"/>
        <end position="95"/>
    </location>
</feature>
<evidence type="ECO:0000256" key="6">
    <source>
        <dbReference type="ARBA" id="ARBA00022934"/>
    </source>
</evidence>
<sequence>MGEDDGKGDQTERAHGRPVSGRLWKSVEKQRASVLRNVKAKQTSWDAREVKRRELQLIRERQEELLATRKARLAEIKAKREAKKARKQRNEFKNASYQVINNEMTIKSLSKKQLRMIKRTRVSKEGEVELVDAYAPTYDPKAKRQRRRR</sequence>
<evidence type="ECO:0000256" key="3">
    <source>
        <dbReference type="ARBA" id="ARBA00016738"/>
    </source>
</evidence>
<keyword evidence="6" id="KW-0164">Citrullination</keyword>
<gene>
    <name evidence="12" type="ORF">CTAYLR_007853</name>
</gene>
<keyword evidence="13" id="KW-1185">Reference proteome</keyword>
<evidence type="ECO:0000256" key="5">
    <source>
        <dbReference type="ARBA" id="ARBA00022553"/>
    </source>
</evidence>
<accession>A0AAD7UER6</accession>
<dbReference type="Proteomes" id="UP001230188">
    <property type="component" value="Unassembled WGS sequence"/>
</dbReference>
<comment type="subcellular location">
    <subcellularLocation>
        <location evidence="1">Chromosome</location>
    </subcellularLocation>
    <subcellularLocation>
        <location evidence="2">Nucleus</location>
        <location evidence="2">Nucleolus</location>
    </subcellularLocation>
</comment>
<evidence type="ECO:0000256" key="7">
    <source>
        <dbReference type="ARBA" id="ARBA00023054"/>
    </source>
</evidence>
<keyword evidence="7 10" id="KW-0175">Coiled coil</keyword>
<dbReference type="EMBL" id="JAQMWT010000387">
    <property type="protein sequence ID" value="KAJ8602284.1"/>
    <property type="molecule type" value="Genomic_DNA"/>
</dbReference>
<reference evidence="12" key="1">
    <citation type="submission" date="2023-01" db="EMBL/GenBank/DDBJ databases">
        <title>Metagenome sequencing of chrysophaentin producing Chrysophaeum taylorii.</title>
        <authorList>
            <person name="Davison J."/>
            <person name="Bewley C."/>
        </authorList>
    </citation>
    <scope>NUCLEOTIDE SEQUENCE</scope>
    <source>
        <strain evidence="12">NIES-1699</strain>
    </source>
</reference>
<feature type="region of interest" description="Disordered" evidence="11">
    <location>
        <begin position="1"/>
        <end position="25"/>
    </location>
</feature>
<keyword evidence="8" id="KW-0539">Nucleus</keyword>
<dbReference type="InterPro" id="IPR026570">
    <property type="entry name" value="CCDC86"/>
</dbReference>
<evidence type="ECO:0000256" key="4">
    <source>
        <dbReference type="ARBA" id="ARBA00022454"/>
    </source>
</evidence>
<feature type="compositionally biased region" description="Basic and acidic residues" evidence="11">
    <location>
        <begin position="1"/>
        <end position="15"/>
    </location>
</feature>
<evidence type="ECO:0000313" key="12">
    <source>
        <dbReference type="EMBL" id="KAJ8602284.1"/>
    </source>
</evidence>
<evidence type="ECO:0000256" key="1">
    <source>
        <dbReference type="ARBA" id="ARBA00004286"/>
    </source>
</evidence>
<proteinExistence type="predicted"/>
<evidence type="ECO:0000256" key="10">
    <source>
        <dbReference type="SAM" id="Coils"/>
    </source>
</evidence>
<dbReference type="GO" id="GO:0005694">
    <property type="term" value="C:chromosome"/>
    <property type="evidence" value="ECO:0007669"/>
    <property type="project" value="UniProtKB-SubCell"/>
</dbReference>
<evidence type="ECO:0000256" key="8">
    <source>
        <dbReference type="ARBA" id="ARBA00023242"/>
    </source>
</evidence>
<dbReference type="GO" id="GO:0005730">
    <property type="term" value="C:nucleolus"/>
    <property type="evidence" value="ECO:0007669"/>
    <property type="project" value="UniProtKB-SubCell"/>
</dbReference>
<evidence type="ECO:0000256" key="9">
    <source>
        <dbReference type="ARBA" id="ARBA00093307"/>
    </source>
</evidence>
<comment type="caution">
    <text evidence="12">The sequence shown here is derived from an EMBL/GenBank/DDBJ whole genome shotgun (WGS) entry which is preliminary data.</text>
</comment>